<protein>
    <submittedName>
        <fullName evidence="1">Uncharacterized protein</fullName>
    </submittedName>
</protein>
<accession>C4IFC6</accession>
<organism evidence="1 3">
    <name type="scientific">Clostridium butyricum E4 str. BoNT E BL5262</name>
    <dbReference type="NCBI Taxonomy" id="632245"/>
    <lineage>
        <taxon>Bacteria</taxon>
        <taxon>Bacillati</taxon>
        <taxon>Bacillota</taxon>
        <taxon>Clostridia</taxon>
        <taxon>Eubacteriales</taxon>
        <taxon>Clostridiaceae</taxon>
        <taxon>Clostridium</taxon>
    </lineage>
</organism>
<sequence>MKSEQLQLMKVIEFPKNKDTELKLLKDKLDSAQKMIDFITEHKEDFHIVINRSAAEELFEMDRFKGDKVVITSNYQKAKEIFKKDNYIFYKLTGDEF</sequence>
<dbReference type="EMBL" id="ACOM01000005">
    <property type="protein sequence ID" value="EEP54282.1"/>
    <property type="molecule type" value="Genomic_DNA"/>
</dbReference>
<reference evidence="1 3" key="1">
    <citation type="submission" date="2009-08" db="EMBL/GenBank/DDBJ databases">
        <authorList>
            <person name="Shrivastava S."/>
            <person name="Brinkac L.B."/>
            <person name="Brown J.L."/>
            <person name="Bruce D.B."/>
            <person name="Detter C."/>
            <person name="Green L.D."/>
            <person name="Munk C.A."/>
            <person name="Rogers Y.C."/>
            <person name="Tapia R."/>
            <person name="Sims D.R."/>
            <person name="Smith L.A."/>
            <person name="Smith T.J."/>
            <person name="Sutton G."/>
            <person name="Brettin T."/>
        </authorList>
    </citation>
    <scope>NUCLEOTIDE SEQUENCE [LARGE SCALE GENOMIC DNA]</scope>
    <source>
        <strain evidence="1">BoNT E BL5262</strain>
        <strain evidence="3">E4 str. BoNT E BL5262</strain>
    </source>
</reference>
<dbReference type="RefSeq" id="WP_003407994.1">
    <property type="nucleotide sequence ID" value="NZ_ACOM01000005.1"/>
</dbReference>
<evidence type="ECO:0000313" key="1">
    <source>
        <dbReference type="EMBL" id="EEP53339.1"/>
    </source>
</evidence>
<proteinExistence type="predicted"/>
<dbReference type="HOGENOM" id="CLU_2341776_0_0_9"/>
<keyword evidence="3" id="KW-1185">Reference proteome</keyword>
<gene>
    <name evidence="1" type="ORF">CLP_1630</name>
    <name evidence="2" type="ORF">CLP_2933</name>
</gene>
<dbReference type="AlphaFoldDB" id="C4IFC6"/>
<comment type="caution">
    <text evidence="1">The sequence shown here is derived from an EMBL/GenBank/DDBJ whole genome shotgun (WGS) entry which is preliminary data.</text>
</comment>
<dbReference type="Proteomes" id="UP000003081">
    <property type="component" value="Unassembled WGS sequence"/>
</dbReference>
<name>C4IFC6_CLOBU</name>
<evidence type="ECO:0000313" key="2">
    <source>
        <dbReference type="EMBL" id="EEP54282.1"/>
    </source>
</evidence>
<evidence type="ECO:0000313" key="3">
    <source>
        <dbReference type="Proteomes" id="UP000003081"/>
    </source>
</evidence>
<dbReference type="EMBL" id="ACOM01000005">
    <property type="protein sequence ID" value="EEP53339.1"/>
    <property type="molecule type" value="Genomic_DNA"/>
</dbReference>